<dbReference type="PANTHER" id="PTHR40630:SF1">
    <property type="entry name" value="DNA-BINDING PROTEIN"/>
    <property type="match status" value="1"/>
</dbReference>
<dbReference type="OrthoDB" id="2131339at2759"/>
<feature type="compositionally biased region" description="Basic and acidic residues" evidence="1">
    <location>
        <begin position="88"/>
        <end position="105"/>
    </location>
</feature>
<dbReference type="InterPro" id="IPR021487">
    <property type="entry name" value="DUF3140"/>
</dbReference>
<dbReference type="InterPro" id="IPR021331">
    <property type="entry name" value="Hva1_TUDOR"/>
</dbReference>
<evidence type="ECO:0000259" key="2">
    <source>
        <dbReference type="Pfam" id="PF11160"/>
    </source>
</evidence>
<feature type="region of interest" description="Disordered" evidence="1">
    <location>
        <begin position="298"/>
        <end position="321"/>
    </location>
</feature>
<organism evidence="3 4">
    <name type="scientific">Stachybotrys elegans</name>
    <dbReference type="NCBI Taxonomy" id="80388"/>
    <lineage>
        <taxon>Eukaryota</taxon>
        <taxon>Fungi</taxon>
        <taxon>Dikarya</taxon>
        <taxon>Ascomycota</taxon>
        <taxon>Pezizomycotina</taxon>
        <taxon>Sordariomycetes</taxon>
        <taxon>Hypocreomycetidae</taxon>
        <taxon>Hypocreales</taxon>
        <taxon>Stachybotryaceae</taxon>
        <taxon>Stachybotrys</taxon>
    </lineage>
</organism>
<feature type="compositionally biased region" description="Acidic residues" evidence="1">
    <location>
        <begin position="223"/>
        <end position="249"/>
    </location>
</feature>
<dbReference type="Proteomes" id="UP000813444">
    <property type="component" value="Unassembled WGS sequence"/>
</dbReference>
<name>A0A8K0SZV1_9HYPO</name>
<feature type="compositionally biased region" description="Basic and acidic residues" evidence="1">
    <location>
        <begin position="37"/>
        <end position="49"/>
    </location>
</feature>
<feature type="region of interest" description="Disordered" evidence="1">
    <location>
        <begin position="88"/>
        <end position="285"/>
    </location>
</feature>
<reference evidence="3" key="1">
    <citation type="journal article" date="2021" name="Nat. Commun.">
        <title>Genetic determinants of endophytism in the Arabidopsis root mycobiome.</title>
        <authorList>
            <person name="Mesny F."/>
            <person name="Miyauchi S."/>
            <person name="Thiergart T."/>
            <person name="Pickel B."/>
            <person name="Atanasova L."/>
            <person name="Karlsson M."/>
            <person name="Huettel B."/>
            <person name="Barry K.W."/>
            <person name="Haridas S."/>
            <person name="Chen C."/>
            <person name="Bauer D."/>
            <person name="Andreopoulos W."/>
            <person name="Pangilinan J."/>
            <person name="LaButti K."/>
            <person name="Riley R."/>
            <person name="Lipzen A."/>
            <person name="Clum A."/>
            <person name="Drula E."/>
            <person name="Henrissat B."/>
            <person name="Kohler A."/>
            <person name="Grigoriev I.V."/>
            <person name="Martin F.M."/>
            <person name="Hacquard S."/>
        </authorList>
    </citation>
    <scope>NUCLEOTIDE SEQUENCE</scope>
    <source>
        <strain evidence="3">MPI-CAGE-CH-0235</strain>
    </source>
</reference>
<accession>A0A8K0SZV1</accession>
<feature type="region of interest" description="Disordered" evidence="1">
    <location>
        <begin position="26"/>
        <end position="49"/>
    </location>
</feature>
<dbReference type="EMBL" id="JAGPNK010000004">
    <property type="protein sequence ID" value="KAH7322706.1"/>
    <property type="molecule type" value="Genomic_DNA"/>
</dbReference>
<protein>
    <recommendedName>
        <fullName evidence="2">Hypervirulence associated protein TUDOR domain-containing protein</fullName>
    </recommendedName>
</protein>
<comment type="caution">
    <text evidence="3">The sequence shown here is derived from an EMBL/GenBank/DDBJ whole genome shotgun (WGS) entry which is preliminary data.</text>
</comment>
<feature type="compositionally biased region" description="Basic and acidic residues" evidence="1">
    <location>
        <begin position="162"/>
        <end position="171"/>
    </location>
</feature>
<evidence type="ECO:0000313" key="3">
    <source>
        <dbReference type="EMBL" id="KAH7322706.1"/>
    </source>
</evidence>
<feature type="compositionally biased region" description="Low complexity" evidence="1">
    <location>
        <begin position="201"/>
        <end position="218"/>
    </location>
</feature>
<feature type="compositionally biased region" description="Basic and acidic residues" evidence="1">
    <location>
        <begin position="298"/>
        <end position="308"/>
    </location>
</feature>
<dbReference type="Pfam" id="PF11338">
    <property type="entry name" value="DUF3140"/>
    <property type="match status" value="1"/>
</dbReference>
<evidence type="ECO:0000256" key="1">
    <source>
        <dbReference type="SAM" id="MobiDB-lite"/>
    </source>
</evidence>
<dbReference type="AlphaFoldDB" id="A0A8K0SZV1"/>
<dbReference type="Pfam" id="PF11160">
    <property type="entry name" value="Hva1_TUDOR"/>
    <property type="match status" value="1"/>
</dbReference>
<keyword evidence="4" id="KW-1185">Reference proteome</keyword>
<feature type="compositionally biased region" description="Acidic residues" evidence="1">
    <location>
        <begin position="172"/>
        <end position="195"/>
    </location>
</feature>
<sequence>MKPESEVVEEFNEIVNMTADELETWLKSSDSQGAGWSKDDGSGESVGHDSGRHIIEILKANPDKNPDEYTEEQIQHMRKVVSYCKRHLAQEEKSNNEKSDAEVKKTKSYMSLKNWGHDPLKKRHGGSDEAQGQDEEEEKQTGDKRKASGGQNGASKKRETRKGKADAQNGHEEDDDENDNEEEGDGDEEVGEGEGEESHKNGNGKQNGQKRNGQSKQQQTKDDNEEEAGDDDDEHEDEEEVDDANDDDEVANKNQNGNGNGKTPKKGPNKGDTVSWNWGNGQPEGKVLDVKAEKTTIKTKRGNEVTRDGDEEDPAVVLDTGKSKAIKSAHELNE</sequence>
<evidence type="ECO:0000313" key="4">
    <source>
        <dbReference type="Proteomes" id="UP000813444"/>
    </source>
</evidence>
<proteinExistence type="predicted"/>
<gene>
    <name evidence="3" type="ORF">B0I35DRAFT_476630</name>
</gene>
<feature type="domain" description="Hypervirulence associated protein TUDOR" evidence="2">
    <location>
        <begin position="271"/>
        <end position="332"/>
    </location>
</feature>
<dbReference type="PANTHER" id="PTHR40630">
    <property type="entry name" value="POSSIBLE DNA-BINDING PROTEIN"/>
    <property type="match status" value="1"/>
</dbReference>